<dbReference type="InterPro" id="IPR008912">
    <property type="entry name" value="Uncharacterised_CoxE"/>
</dbReference>
<feature type="non-terminal residue" evidence="3">
    <location>
        <position position="1"/>
    </location>
</feature>
<dbReference type="PANTHER" id="PTHR39338">
    <property type="entry name" value="BLL5662 PROTEIN-RELATED"/>
    <property type="match status" value="1"/>
</dbReference>
<feature type="region of interest" description="Disordered" evidence="2">
    <location>
        <begin position="93"/>
        <end position="124"/>
    </location>
</feature>
<evidence type="ECO:0008006" key="4">
    <source>
        <dbReference type="Google" id="ProtNLM"/>
    </source>
</evidence>
<accession>A0A381P7S6</accession>
<dbReference type="Pfam" id="PF05762">
    <property type="entry name" value="VWA_CoxE"/>
    <property type="match status" value="1"/>
</dbReference>
<dbReference type="PANTHER" id="PTHR39338:SF5">
    <property type="entry name" value="BLR6139 PROTEIN"/>
    <property type="match status" value="1"/>
</dbReference>
<evidence type="ECO:0000256" key="1">
    <source>
        <dbReference type="SAM" id="Coils"/>
    </source>
</evidence>
<reference evidence="3" key="1">
    <citation type="submission" date="2018-05" db="EMBL/GenBank/DDBJ databases">
        <authorList>
            <person name="Lanie J.A."/>
            <person name="Ng W.-L."/>
            <person name="Kazmierczak K.M."/>
            <person name="Andrzejewski T.M."/>
            <person name="Davidsen T.M."/>
            <person name="Wayne K.J."/>
            <person name="Tettelin H."/>
            <person name="Glass J.I."/>
            <person name="Rusch D."/>
            <person name="Podicherti R."/>
            <person name="Tsui H.-C.T."/>
            <person name="Winkler M.E."/>
        </authorList>
    </citation>
    <scope>NUCLEOTIDE SEQUENCE</scope>
</reference>
<sequence>VSLAEPTTHEGEKPLLDLLSDFIVELRKAGLPVSLTENLDAMEAVTHIPIEDREAFKYALGATLVKNHAHWKAFEVVFEVYFSLRGPEYDVIREGDDAVPGEDGELAPGEGQQSQGGGGGMQSLTPEQLAEMLFKALMNGDASMLAALARQAVTRFAGMEPGRPVGGTYYLYRTLRNLELDDLLEQLIEASREEAPDDLTSLEERLERDEFSDRIEQLKREIEAEIRRRLVADRGIDAMAKTLRKPLPEDIDFMHASREELANLRKAIYPLTRKLAARLARKRRHGRKGALDFRSTMRHSLSYGGVPAELKFRYPSPSKPEVMVVADISGSVAAFARFTLHLVYAISNQFSKVRSYVFIDGLDEVTRFFDGVEDIGEAVHRVNTEADVVWVDGHSDYGHAFGVFWERFNRDVGPKTTVLILGDARNNYHASQSWILKEVQHKARKVYWLNPEPRAYWDTGDSIVGEYGNHCDGVFEVRNLRQLERFVENLV</sequence>
<protein>
    <recommendedName>
        <fullName evidence="4">VWA domain-containing protein</fullName>
    </recommendedName>
</protein>
<organism evidence="3">
    <name type="scientific">marine metagenome</name>
    <dbReference type="NCBI Taxonomy" id="408172"/>
    <lineage>
        <taxon>unclassified sequences</taxon>
        <taxon>metagenomes</taxon>
        <taxon>ecological metagenomes</taxon>
    </lineage>
</organism>
<keyword evidence="1" id="KW-0175">Coiled coil</keyword>
<name>A0A381P7S6_9ZZZZ</name>
<dbReference type="EMBL" id="UINC01000903">
    <property type="protein sequence ID" value="SUZ63006.1"/>
    <property type="molecule type" value="Genomic_DNA"/>
</dbReference>
<dbReference type="PIRSF" id="PIRSF010256">
    <property type="entry name" value="CoxE_vWa"/>
    <property type="match status" value="1"/>
</dbReference>
<gene>
    <name evidence="3" type="ORF">METZ01_LOCUS15860</name>
</gene>
<dbReference type="InterPro" id="IPR011195">
    <property type="entry name" value="UCP010256"/>
</dbReference>
<evidence type="ECO:0000256" key="2">
    <source>
        <dbReference type="SAM" id="MobiDB-lite"/>
    </source>
</evidence>
<dbReference type="AlphaFoldDB" id="A0A381P7S6"/>
<proteinExistence type="predicted"/>
<evidence type="ECO:0000313" key="3">
    <source>
        <dbReference type="EMBL" id="SUZ63006.1"/>
    </source>
</evidence>
<feature type="coiled-coil region" evidence="1">
    <location>
        <begin position="201"/>
        <end position="228"/>
    </location>
</feature>